<gene>
    <name evidence="1" type="ORF">HanXRQr2_Chr03g0088131</name>
</gene>
<sequence>MKRVLKEQSVKGHMIRTLSSMCISLMGAIRKAHEDVQMVVETLYNHCSGS</sequence>
<protein>
    <submittedName>
        <fullName evidence="1">Uncharacterized protein</fullName>
    </submittedName>
</protein>
<dbReference type="AlphaFoldDB" id="A0A9K3NV51"/>
<accession>A0A9K3NV51</accession>
<reference evidence="1" key="1">
    <citation type="journal article" date="2017" name="Nature">
        <title>The sunflower genome provides insights into oil metabolism, flowering and Asterid evolution.</title>
        <authorList>
            <person name="Badouin H."/>
            <person name="Gouzy J."/>
            <person name="Grassa C.J."/>
            <person name="Murat F."/>
            <person name="Staton S.E."/>
            <person name="Cottret L."/>
            <person name="Lelandais-Briere C."/>
            <person name="Owens G.L."/>
            <person name="Carrere S."/>
            <person name="Mayjonade B."/>
            <person name="Legrand L."/>
            <person name="Gill N."/>
            <person name="Kane N.C."/>
            <person name="Bowers J.E."/>
            <person name="Hubner S."/>
            <person name="Bellec A."/>
            <person name="Berard A."/>
            <person name="Berges H."/>
            <person name="Blanchet N."/>
            <person name="Boniface M.C."/>
            <person name="Brunel D."/>
            <person name="Catrice O."/>
            <person name="Chaidir N."/>
            <person name="Claudel C."/>
            <person name="Donnadieu C."/>
            <person name="Faraut T."/>
            <person name="Fievet G."/>
            <person name="Helmstetter N."/>
            <person name="King M."/>
            <person name="Knapp S.J."/>
            <person name="Lai Z."/>
            <person name="Le Paslier M.C."/>
            <person name="Lippi Y."/>
            <person name="Lorenzon L."/>
            <person name="Mandel J.R."/>
            <person name="Marage G."/>
            <person name="Marchand G."/>
            <person name="Marquand E."/>
            <person name="Bret-Mestries E."/>
            <person name="Morien E."/>
            <person name="Nambeesan S."/>
            <person name="Nguyen T."/>
            <person name="Pegot-Espagnet P."/>
            <person name="Pouilly N."/>
            <person name="Raftis F."/>
            <person name="Sallet E."/>
            <person name="Schiex T."/>
            <person name="Thomas J."/>
            <person name="Vandecasteele C."/>
            <person name="Vares D."/>
            <person name="Vear F."/>
            <person name="Vautrin S."/>
            <person name="Crespi M."/>
            <person name="Mangin B."/>
            <person name="Burke J.M."/>
            <person name="Salse J."/>
            <person name="Munos S."/>
            <person name="Vincourt P."/>
            <person name="Rieseberg L.H."/>
            <person name="Langlade N.B."/>
        </authorList>
    </citation>
    <scope>NUCLEOTIDE SEQUENCE</scope>
    <source>
        <tissue evidence="1">Leaves</tissue>
    </source>
</reference>
<proteinExistence type="predicted"/>
<organism evidence="1 2">
    <name type="scientific">Helianthus annuus</name>
    <name type="common">Common sunflower</name>
    <dbReference type="NCBI Taxonomy" id="4232"/>
    <lineage>
        <taxon>Eukaryota</taxon>
        <taxon>Viridiplantae</taxon>
        <taxon>Streptophyta</taxon>
        <taxon>Embryophyta</taxon>
        <taxon>Tracheophyta</taxon>
        <taxon>Spermatophyta</taxon>
        <taxon>Magnoliopsida</taxon>
        <taxon>eudicotyledons</taxon>
        <taxon>Gunneridae</taxon>
        <taxon>Pentapetalae</taxon>
        <taxon>asterids</taxon>
        <taxon>campanulids</taxon>
        <taxon>Asterales</taxon>
        <taxon>Asteraceae</taxon>
        <taxon>Asteroideae</taxon>
        <taxon>Heliantheae alliance</taxon>
        <taxon>Heliantheae</taxon>
        <taxon>Helianthus</taxon>
    </lineage>
</organism>
<evidence type="ECO:0000313" key="2">
    <source>
        <dbReference type="Proteomes" id="UP000215914"/>
    </source>
</evidence>
<dbReference type="Proteomes" id="UP000215914">
    <property type="component" value="Unassembled WGS sequence"/>
</dbReference>
<keyword evidence="2" id="KW-1185">Reference proteome</keyword>
<reference evidence="1" key="2">
    <citation type="submission" date="2020-06" db="EMBL/GenBank/DDBJ databases">
        <title>Helianthus annuus Genome sequencing and assembly Release 2.</title>
        <authorList>
            <person name="Gouzy J."/>
            <person name="Langlade N."/>
            <person name="Munos S."/>
        </authorList>
    </citation>
    <scope>NUCLEOTIDE SEQUENCE</scope>
    <source>
        <tissue evidence="1">Leaves</tissue>
    </source>
</reference>
<name>A0A9K3NV51_HELAN</name>
<dbReference type="Gramene" id="mRNA:HanXRQr2_Chr03g0088131">
    <property type="protein sequence ID" value="mRNA:HanXRQr2_Chr03g0088131"/>
    <property type="gene ID" value="HanXRQr2_Chr03g0088131"/>
</dbReference>
<dbReference type="EMBL" id="MNCJ02000318">
    <property type="protein sequence ID" value="KAF5812588.1"/>
    <property type="molecule type" value="Genomic_DNA"/>
</dbReference>
<comment type="caution">
    <text evidence="1">The sequence shown here is derived from an EMBL/GenBank/DDBJ whole genome shotgun (WGS) entry which is preliminary data.</text>
</comment>
<evidence type="ECO:0000313" key="1">
    <source>
        <dbReference type="EMBL" id="KAF5812588.1"/>
    </source>
</evidence>